<accession>A0A8U0A8U4</accession>
<evidence type="ECO:0000313" key="2">
    <source>
        <dbReference type="EMBL" id="UPM45246.1"/>
    </source>
</evidence>
<dbReference type="EMBL" id="CP096023">
    <property type="protein sequence ID" value="UPM45246.1"/>
    <property type="molecule type" value="Genomic_DNA"/>
</dbReference>
<dbReference type="Gene3D" id="2.20.28.30">
    <property type="entry name" value="RNA polymerase ii, chain L"/>
    <property type="match status" value="1"/>
</dbReference>
<dbReference type="Proteomes" id="UP000831768">
    <property type="component" value="Plasmid unnamed4"/>
</dbReference>
<name>A0A8U0A8U4_9EURY</name>
<dbReference type="NCBIfam" id="NF033497">
    <property type="entry name" value="rubre_like_arch"/>
    <property type="match status" value="1"/>
</dbReference>
<evidence type="ECO:0000313" key="3">
    <source>
        <dbReference type="Proteomes" id="UP000831768"/>
    </source>
</evidence>
<dbReference type="Pfam" id="PF23455">
    <property type="entry name" value="DUF7129"/>
    <property type="match status" value="1"/>
</dbReference>
<dbReference type="InterPro" id="IPR055553">
    <property type="entry name" value="DUF7129"/>
</dbReference>
<dbReference type="KEGG" id="haad:MW046_19045"/>
<dbReference type="RefSeq" id="WP_247995900.1">
    <property type="nucleotide sequence ID" value="NZ_CP096023.1"/>
</dbReference>
<reference evidence="2" key="1">
    <citation type="submission" date="2022-04" db="EMBL/GenBank/DDBJ databases">
        <title>Halocatena sp. nov., isolated from a salt lake.</title>
        <authorList>
            <person name="Cui H.-L."/>
        </authorList>
    </citation>
    <scope>NUCLEOTIDE SEQUENCE</scope>
    <source>
        <strain evidence="2">AD-1</strain>
        <plasmid evidence="2">unnamed4</plasmid>
    </source>
</reference>
<gene>
    <name evidence="2" type="ORF">MW046_19045</name>
</gene>
<dbReference type="GeneID" id="71930190"/>
<geneLocation type="plasmid" evidence="2 3">
    <name>unnamed4</name>
</geneLocation>
<keyword evidence="3" id="KW-1185">Reference proteome</keyword>
<feature type="domain" description="DUF7129" evidence="1">
    <location>
        <begin position="12"/>
        <end position="45"/>
    </location>
</feature>
<proteinExistence type="predicted"/>
<organism evidence="2 3">
    <name type="scientific">Halocatena salina</name>
    <dbReference type="NCBI Taxonomy" id="2934340"/>
    <lineage>
        <taxon>Archaea</taxon>
        <taxon>Methanobacteriati</taxon>
        <taxon>Methanobacteriota</taxon>
        <taxon>Stenosarchaea group</taxon>
        <taxon>Halobacteria</taxon>
        <taxon>Halobacteriales</taxon>
        <taxon>Natronomonadaceae</taxon>
        <taxon>Halocatena</taxon>
    </lineage>
</organism>
<keyword evidence="2" id="KW-0614">Plasmid</keyword>
<sequence length="48" mass="5113">MPVNSKSVSEPTLYVCRDCGNGIEDSEDTISCPQCGGRLVNSSVPHDD</sequence>
<evidence type="ECO:0000259" key="1">
    <source>
        <dbReference type="Pfam" id="PF23455"/>
    </source>
</evidence>
<protein>
    <submittedName>
        <fullName evidence="2">Rubrerythrin-like domain-containing protein</fullName>
    </submittedName>
</protein>
<dbReference type="AlphaFoldDB" id="A0A8U0A8U4"/>